<dbReference type="GO" id="GO:0000155">
    <property type="term" value="F:phosphorelay sensor kinase activity"/>
    <property type="evidence" value="ECO:0007669"/>
    <property type="project" value="InterPro"/>
</dbReference>
<dbReference type="Gene3D" id="1.10.287.130">
    <property type="match status" value="1"/>
</dbReference>
<name>A0A4Y7XF33_9GAMM</name>
<dbReference type="InterPro" id="IPR004358">
    <property type="entry name" value="Sig_transdc_His_kin-like_C"/>
</dbReference>
<dbReference type="InterPro" id="IPR003594">
    <property type="entry name" value="HATPase_dom"/>
</dbReference>
<dbReference type="Gene3D" id="3.30.565.10">
    <property type="entry name" value="Histidine kinase-like ATPase, C-terminal domain"/>
    <property type="match status" value="1"/>
</dbReference>
<dbReference type="RefSeq" id="WP_134243304.1">
    <property type="nucleotide sequence ID" value="NZ_SNTY01000008.1"/>
</dbReference>
<dbReference type="FunFam" id="3.30.565.10:FF:000006">
    <property type="entry name" value="Sensor histidine kinase WalK"/>
    <property type="match status" value="1"/>
</dbReference>
<feature type="domain" description="Histidine kinase" evidence="11">
    <location>
        <begin position="233"/>
        <end position="451"/>
    </location>
</feature>
<dbReference type="OrthoDB" id="9809766at2"/>
<comment type="caution">
    <text evidence="12">The sequence shown here is derived from an EMBL/GenBank/DDBJ whole genome shotgun (WGS) entry which is preliminary data.</text>
</comment>
<dbReference type="InterPro" id="IPR036097">
    <property type="entry name" value="HisK_dim/P_sf"/>
</dbReference>
<accession>A0A4Y7XF33</accession>
<evidence type="ECO:0000256" key="2">
    <source>
        <dbReference type="ARBA" id="ARBA00004370"/>
    </source>
</evidence>
<dbReference type="PROSITE" id="PS50109">
    <property type="entry name" value="HIS_KIN"/>
    <property type="match status" value="1"/>
</dbReference>
<dbReference type="CDD" id="cd00075">
    <property type="entry name" value="HATPase"/>
    <property type="match status" value="1"/>
</dbReference>
<keyword evidence="13" id="KW-1185">Reference proteome</keyword>
<keyword evidence="4" id="KW-0597">Phosphoprotein</keyword>
<evidence type="ECO:0000256" key="9">
    <source>
        <dbReference type="ARBA" id="ARBA00023136"/>
    </source>
</evidence>
<comment type="subcellular location">
    <subcellularLocation>
        <location evidence="2">Membrane</location>
    </subcellularLocation>
</comment>
<dbReference type="PANTHER" id="PTHR45436">
    <property type="entry name" value="SENSOR HISTIDINE KINASE YKOH"/>
    <property type="match status" value="1"/>
</dbReference>
<keyword evidence="7 12" id="KW-0418">Kinase</keyword>
<dbReference type="STRING" id="1120977.GCA_000619845_01405"/>
<keyword evidence="8 10" id="KW-1133">Transmembrane helix</keyword>
<sequence length="462" mass="52260">MRKTHLFSLVNRILFLFAALVLVLFLIIFIFAYNTTKSEYEQKVYYKIERVGILLERELRGANVRSYQGRYKIGEVTTIIRIEQKNCRQPVTPVIAAACNQVSGFIAEELKNDHIDTYYLNASSPNTNNNSVIQVSVLHSHINAYVLKLTSQILLPYLIISPLAIIALFVFLLNSLKPLRSLEQEIQKREPNFFGPLATSPSSTELNSLVNALNQLFERAHQFQIQQQQFIANAAHELRTPLTALNLHLQIFKNELMSSGHLQPHEQQMFSELEERLQRLQLLVNQMMSLAHQEKLGHESGKQPVELSALVKSCIEQLYPSLEKKQLNLYITDFEKSWIMARPDQLNSIVMNIVDNAIKYTPKGGLISISLKEQSQQTTLIIEDSGPGIDESEYQNVFQRFYRLNNAQDIIGSGLGLAIVHQAVQQLQGTIQLSRSMLGGLAVILMFKSTANAANPSITAPE</sequence>
<dbReference type="CDD" id="cd00082">
    <property type="entry name" value="HisKA"/>
    <property type="match status" value="1"/>
</dbReference>
<evidence type="ECO:0000313" key="12">
    <source>
        <dbReference type="EMBL" id="TEU30430.1"/>
    </source>
</evidence>
<dbReference type="Pfam" id="PF00512">
    <property type="entry name" value="HisKA"/>
    <property type="match status" value="1"/>
</dbReference>
<evidence type="ECO:0000256" key="4">
    <source>
        <dbReference type="ARBA" id="ARBA00022553"/>
    </source>
</evidence>
<dbReference type="SMART" id="SM00387">
    <property type="entry name" value="HATPase_c"/>
    <property type="match status" value="1"/>
</dbReference>
<evidence type="ECO:0000256" key="8">
    <source>
        <dbReference type="ARBA" id="ARBA00022989"/>
    </source>
</evidence>
<feature type="transmembrane region" description="Helical" evidence="10">
    <location>
        <begin position="12"/>
        <end position="33"/>
    </location>
</feature>
<keyword evidence="6 10" id="KW-0812">Transmembrane</keyword>
<evidence type="ECO:0000259" key="11">
    <source>
        <dbReference type="PROSITE" id="PS50109"/>
    </source>
</evidence>
<organism evidence="12 13">
    <name type="scientific">Alkanindiges illinoisensis</name>
    <dbReference type="NCBI Taxonomy" id="197183"/>
    <lineage>
        <taxon>Bacteria</taxon>
        <taxon>Pseudomonadati</taxon>
        <taxon>Pseudomonadota</taxon>
        <taxon>Gammaproteobacteria</taxon>
        <taxon>Moraxellales</taxon>
        <taxon>Moraxellaceae</taxon>
        <taxon>Alkanindiges</taxon>
    </lineage>
</organism>
<proteinExistence type="predicted"/>
<gene>
    <name evidence="12" type="ORF">E2B99_01885</name>
</gene>
<evidence type="ECO:0000256" key="10">
    <source>
        <dbReference type="SAM" id="Phobius"/>
    </source>
</evidence>
<dbReference type="EC" id="2.7.13.3" evidence="3"/>
<dbReference type="EMBL" id="SNTY01000008">
    <property type="protein sequence ID" value="TEU30430.1"/>
    <property type="molecule type" value="Genomic_DNA"/>
</dbReference>
<dbReference type="Proteomes" id="UP000297834">
    <property type="component" value="Unassembled WGS sequence"/>
</dbReference>
<evidence type="ECO:0000313" key="13">
    <source>
        <dbReference type="Proteomes" id="UP000297834"/>
    </source>
</evidence>
<protein>
    <recommendedName>
        <fullName evidence="3">histidine kinase</fullName>
        <ecNumber evidence="3">2.7.13.3</ecNumber>
    </recommendedName>
</protein>
<dbReference type="InterPro" id="IPR036890">
    <property type="entry name" value="HATPase_C_sf"/>
</dbReference>
<evidence type="ECO:0000256" key="6">
    <source>
        <dbReference type="ARBA" id="ARBA00022692"/>
    </source>
</evidence>
<keyword evidence="5" id="KW-0808">Transferase</keyword>
<comment type="catalytic activity">
    <reaction evidence="1">
        <text>ATP + protein L-histidine = ADP + protein N-phospho-L-histidine.</text>
        <dbReference type="EC" id="2.7.13.3"/>
    </reaction>
</comment>
<dbReference type="InterPro" id="IPR005467">
    <property type="entry name" value="His_kinase_dom"/>
</dbReference>
<dbReference type="SUPFAM" id="SSF55874">
    <property type="entry name" value="ATPase domain of HSP90 chaperone/DNA topoisomerase II/histidine kinase"/>
    <property type="match status" value="1"/>
</dbReference>
<evidence type="ECO:0000256" key="3">
    <source>
        <dbReference type="ARBA" id="ARBA00012438"/>
    </source>
</evidence>
<dbReference type="InterPro" id="IPR003661">
    <property type="entry name" value="HisK_dim/P_dom"/>
</dbReference>
<dbReference type="SMART" id="SM00388">
    <property type="entry name" value="HisKA"/>
    <property type="match status" value="1"/>
</dbReference>
<dbReference type="GO" id="GO:0005886">
    <property type="term" value="C:plasma membrane"/>
    <property type="evidence" value="ECO:0007669"/>
    <property type="project" value="UniProtKB-ARBA"/>
</dbReference>
<dbReference type="PRINTS" id="PR00344">
    <property type="entry name" value="BCTRLSENSOR"/>
</dbReference>
<dbReference type="SUPFAM" id="SSF47384">
    <property type="entry name" value="Homodimeric domain of signal transducing histidine kinase"/>
    <property type="match status" value="1"/>
</dbReference>
<evidence type="ECO:0000256" key="5">
    <source>
        <dbReference type="ARBA" id="ARBA00022679"/>
    </source>
</evidence>
<dbReference type="InterPro" id="IPR050428">
    <property type="entry name" value="TCS_sensor_his_kinase"/>
</dbReference>
<feature type="transmembrane region" description="Helical" evidence="10">
    <location>
        <begin position="153"/>
        <end position="173"/>
    </location>
</feature>
<evidence type="ECO:0000256" key="1">
    <source>
        <dbReference type="ARBA" id="ARBA00000085"/>
    </source>
</evidence>
<reference evidence="12 13" key="1">
    <citation type="submission" date="2019-03" db="EMBL/GenBank/DDBJ databases">
        <title>Alkanindiges illinoisensis: a potential pathogenic isolated from ascites of a gastric cancer patient with abdominal metastasis.</title>
        <authorList>
            <person name="Hu X."/>
            <person name="Yang B."/>
            <person name="Yan X."/>
            <person name="Lin L."/>
            <person name="Zhao H."/>
            <person name="Zhou F."/>
            <person name="Su B."/>
            <person name="Chen J."/>
            <person name="Rui Y."/>
            <person name="Wang Q."/>
            <person name="Zheng L."/>
        </authorList>
    </citation>
    <scope>NUCLEOTIDE SEQUENCE [LARGE SCALE GENOMIC DNA]</scope>
    <source>
        <strain evidence="12 13">NFYY 23406</strain>
    </source>
</reference>
<dbReference type="AlphaFoldDB" id="A0A4Y7XF33"/>
<evidence type="ECO:0000256" key="7">
    <source>
        <dbReference type="ARBA" id="ARBA00022777"/>
    </source>
</evidence>
<dbReference type="PANTHER" id="PTHR45436:SF5">
    <property type="entry name" value="SENSOR HISTIDINE KINASE TRCS"/>
    <property type="match status" value="1"/>
</dbReference>
<dbReference type="Pfam" id="PF02518">
    <property type="entry name" value="HATPase_c"/>
    <property type="match status" value="1"/>
</dbReference>
<keyword evidence="9 10" id="KW-0472">Membrane</keyword>